<evidence type="ECO:0008006" key="3">
    <source>
        <dbReference type="Google" id="ProtNLM"/>
    </source>
</evidence>
<evidence type="ECO:0000313" key="2">
    <source>
        <dbReference type="Proteomes" id="UP000838324"/>
    </source>
</evidence>
<name>A0ABN8GMX3_9BACL</name>
<dbReference type="SUPFAM" id="SSF52200">
    <property type="entry name" value="Toll/Interleukin receptor TIR domain"/>
    <property type="match status" value="1"/>
</dbReference>
<organism evidence="1 2">
    <name type="scientific">Paenibacillus auburnensis</name>
    <dbReference type="NCBI Taxonomy" id="2905649"/>
    <lineage>
        <taxon>Bacteria</taxon>
        <taxon>Bacillati</taxon>
        <taxon>Bacillota</taxon>
        <taxon>Bacilli</taxon>
        <taxon>Bacillales</taxon>
        <taxon>Paenibacillaceae</taxon>
        <taxon>Paenibacillus</taxon>
    </lineage>
</organism>
<protein>
    <recommendedName>
        <fullName evidence="3">TIR domain-containing protein</fullName>
    </recommendedName>
</protein>
<gene>
    <name evidence="1" type="ORF">PAECIP111892_03134</name>
</gene>
<dbReference type="EMBL" id="CAKMMG010000003">
    <property type="protein sequence ID" value="CAH1208561.1"/>
    <property type="molecule type" value="Genomic_DNA"/>
</dbReference>
<comment type="caution">
    <text evidence="1">The sequence shown here is derived from an EMBL/GenBank/DDBJ whole genome shotgun (WGS) entry which is preliminary data.</text>
</comment>
<sequence>MNSIDEHDFVVMIISDSYLKSRACMYEVLETMKNVYDISGRVSYAKYWVQEEKKLQKLIESIDSPLNQIKPIKE</sequence>
<reference evidence="1" key="1">
    <citation type="submission" date="2022-01" db="EMBL/GenBank/DDBJ databases">
        <authorList>
            <person name="Criscuolo A."/>
        </authorList>
    </citation>
    <scope>NUCLEOTIDE SEQUENCE</scope>
    <source>
        <strain evidence="1">CIP111892</strain>
    </source>
</reference>
<dbReference type="InterPro" id="IPR035897">
    <property type="entry name" value="Toll_tir_struct_dom_sf"/>
</dbReference>
<keyword evidence="2" id="KW-1185">Reference proteome</keyword>
<dbReference type="RefSeq" id="WP_236334644.1">
    <property type="nucleotide sequence ID" value="NZ_CAKMMG010000003.1"/>
</dbReference>
<accession>A0ABN8GMX3</accession>
<proteinExistence type="predicted"/>
<dbReference type="Proteomes" id="UP000838324">
    <property type="component" value="Unassembled WGS sequence"/>
</dbReference>
<evidence type="ECO:0000313" key="1">
    <source>
        <dbReference type="EMBL" id="CAH1208561.1"/>
    </source>
</evidence>